<dbReference type="EMBL" id="QEIT01000026">
    <property type="protein sequence ID" value="PWZ75479.1"/>
    <property type="molecule type" value="Genomic_DNA"/>
</dbReference>
<dbReference type="AlphaFoldDB" id="A0A317YRB5"/>
<dbReference type="Proteomes" id="UP000246800">
    <property type="component" value="Unassembled WGS sequence"/>
</dbReference>
<sequence length="281" mass="33971">MSIDVSFSNYNIDFIDELKNKYDELEKILNFVSDKNHKIRQLMRLLRKSPSDYNKIIEALKRELLISCYTTSEVVFKEFIYCLLDYQKHENEHLNQFLKIKIDREKFSPNVTYEEIKKEIKRYFNDFTFMIDSNKQEIKSYDNLIRNRHAYAHNNSYDLEFEDFKEAIKVMEYIYFELYSIYNENEIKKYIDLLLTKIMSLKRFENRNHLKSKSDVLKEIRNISKKFLSNNHDTSLIPELIRPIIDIANDFQSLDLRKKESIEIVNKQIIKVSEFTSDKVV</sequence>
<protein>
    <recommendedName>
        <fullName evidence="3">RiboL-PSP-HEPN domain-containing protein</fullName>
    </recommendedName>
</protein>
<gene>
    <name evidence="1" type="ORF">DD902_05415</name>
</gene>
<comment type="caution">
    <text evidence="1">The sequence shown here is derived from an EMBL/GenBank/DDBJ whole genome shotgun (WGS) entry which is preliminary data.</text>
</comment>
<evidence type="ECO:0008006" key="3">
    <source>
        <dbReference type="Google" id="ProtNLM"/>
    </source>
</evidence>
<organism evidence="1 2">
    <name type="scientific">Staphylococcus pseudintermedius</name>
    <dbReference type="NCBI Taxonomy" id="283734"/>
    <lineage>
        <taxon>Bacteria</taxon>
        <taxon>Bacillati</taxon>
        <taxon>Bacillota</taxon>
        <taxon>Bacilli</taxon>
        <taxon>Bacillales</taxon>
        <taxon>Staphylococcaceae</taxon>
        <taxon>Staphylococcus</taxon>
        <taxon>Staphylococcus intermedius group</taxon>
    </lineage>
</organism>
<evidence type="ECO:0000313" key="2">
    <source>
        <dbReference type="Proteomes" id="UP000246800"/>
    </source>
</evidence>
<name>A0A317YRB5_STAPS</name>
<dbReference type="RefSeq" id="WP_110148657.1">
    <property type="nucleotide sequence ID" value="NZ_CAJETL010000003.1"/>
</dbReference>
<reference evidence="1 2" key="1">
    <citation type="journal article" date="2018" name="Vet. Microbiol.">
        <title>Clonal diversity and geographic distribution of methicillin-resistant Staphylococcus pseudintermedius from Australian animals: Discovery of novel sequence types.</title>
        <authorList>
            <person name="Worthing K.A."/>
            <person name="Abraham S."/>
            <person name="Coombs G.W."/>
            <person name="Pang S."/>
            <person name="Saputra S."/>
            <person name="Jordan D."/>
            <person name="Trott D.J."/>
            <person name="Norris J.M."/>
        </authorList>
    </citation>
    <scope>NUCLEOTIDE SEQUENCE [LARGE SCALE GENOMIC DNA]</scope>
    <source>
        <strain evidence="1 2">ST525 1</strain>
    </source>
</reference>
<accession>A0A317YRB5</accession>
<proteinExistence type="predicted"/>
<evidence type="ECO:0000313" key="1">
    <source>
        <dbReference type="EMBL" id="PWZ75479.1"/>
    </source>
</evidence>